<evidence type="ECO:0000256" key="1">
    <source>
        <dbReference type="SAM" id="MobiDB-lite"/>
    </source>
</evidence>
<reference evidence="3" key="1">
    <citation type="submission" date="2020-12" db="EMBL/GenBank/DDBJ databases">
        <title>Sanguibacter suaedae sp. nov., isolated from Suaeda aralocaspica.</title>
        <authorList>
            <person name="Ma Q."/>
        </authorList>
    </citation>
    <scope>NUCLEOTIDE SEQUENCE</scope>
    <source>
        <strain evidence="3">YZGR15</strain>
    </source>
</reference>
<keyword evidence="2" id="KW-0812">Transmembrane</keyword>
<feature type="transmembrane region" description="Helical" evidence="2">
    <location>
        <begin position="43"/>
        <end position="67"/>
    </location>
</feature>
<dbReference type="AlphaFoldDB" id="A0A934I856"/>
<keyword evidence="4" id="KW-1185">Reference proteome</keyword>
<protein>
    <submittedName>
        <fullName evidence="3">Uncharacterized protein</fullName>
    </submittedName>
</protein>
<evidence type="ECO:0000313" key="4">
    <source>
        <dbReference type="Proteomes" id="UP000602087"/>
    </source>
</evidence>
<evidence type="ECO:0000313" key="3">
    <source>
        <dbReference type="EMBL" id="MBI9115996.1"/>
    </source>
</evidence>
<gene>
    <name evidence="3" type="ORF">JAV76_13330</name>
</gene>
<dbReference type="Proteomes" id="UP000602087">
    <property type="component" value="Unassembled WGS sequence"/>
</dbReference>
<keyword evidence="2" id="KW-1133">Transmembrane helix</keyword>
<dbReference type="RefSeq" id="WP_198734565.1">
    <property type="nucleotide sequence ID" value="NZ_JAEINH010000013.1"/>
</dbReference>
<name>A0A934I856_9MICO</name>
<dbReference type="EMBL" id="JAEINH010000013">
    <property type="protein sequence ID" value="MBI9115996.1"/>
    <property type="molecule type" value="Genomic_DNA"/>
</dbReference>
<organism evidence="3 4">
    <name type="scientific">Sanguibacter suaedae</name>
    <dbReference type="NCBI Taxonomy" id="2795737"/>
    <lineage>
        <taxon>Bacteria</taxon>
        <taxon>Bacillati</taxon>
        <taxon>Actinomycetota</taxon>
        <taxon>Actinomycetes</taxon>
        <taxon>Micrococcales</taxon>
        <taxon>Sanguibacteraceae</taxon>
        <taxon>Sanguibacter</taxon>
    </lineage>
</organism>
<accession>A0A934I856</accession>
<keyword evidence="2" id="KW-0472">Membrane</keyword>
<proteinExistence type="predicted"/>
<feature type="region of interest" description="Disordered" evidence="1">
    <location>
        <begin position="75"/>
        <end position="95"/>
    </location>
</feature>
<sequence length="532" mass="55400">MNHDLRRSLHDLADTGADHATPAPAFVGSVTDRVARTRRHRPYVIAAATTAGVLTASAAAALGYSFLSDSDRPAFPDRITPGHGTESPSETPSAPVGSVVLECGQPVGDVQPYSTPLNLETELAAEGDGPWSINPQAASIIPTYLTNTTSQTLTLTLEENAGVYLVQDGAVVAEPVRGAVDAPDATLEPDGRHVLVDDRVVMCDGTVDVPAGDYEAYSALEVTIGDGPWAGTDDVVGGPWPVTVAAPDAGVELAELDPSAAAPQCGAAITDQRETFRASTGADLATVQPAAEGVDVPLTIGNPLFQRFSGTVPRPTLVAVRDGVVVGALPVEDPPVEPFDMEALATTETSGRLSLLACGPGGAAGPLPEGRYEVWVHQPYRVTSRTEPDRSGYGGEGMRPVDETHTIQMKAGYVWIDAEGASVPTPLQAAGWPRALDTMHAFLNPGTGQSVVWLSFVEDEAARASLRELGYPDTPIPGYCQPGVGDETSFPNINEAGIGVAFTDPADAAAFADLYEGTVAAVVDLEVYCIID</sequence>
<evidence type="ECO:0000256" key="2">
    <source>
        <dbReference type="SAM" id="Phobius"/>
    </source>
</evidence>
<comment type="caution">
    <text evidence="3">The sequence shown here is derived from an EMBL/GenBank/DDBJ whole genome shotgun (WGS) entry which is preliminary data.</text>
</comment>